<dbReference type="STRING" id="362413.RC62_357"/>
<evidence type="ECO:0000313" key="2">
    <source>
        <dbReference type="Proteomes" id="UP000050443"/>
    </source>
</evidence>
<sequence length="40" mass="4927">MFSGHRDYGLLILMLFLTQKYHPEFDFNADFILKFSYFLF</sequence>
<proteinExistence type="predicted"/>
<gene>
    <name evidence="1" type="ORF">RC62_357</name>
</gene>
<dbReference type="Proteomes" id="UP000050443">
    <property type="component" value="Unassembled WGS sequence"/>
</dbReference>
<organism evidence="1 2">
    <name type="scientific">Flavobacterium aquidurense</name>
    <dbReference type="NCBI Taxonomy" id="362413"/>
    <lineage>
        <taxon>Bacteria</taxon>
        <taxon>Pseudomonadati</taxon>
        <taxon>Bacteroidota</taxon>
        <taxon>Flavobacteriia</taxon>
        <taxon>Flavobacteriales</taxon>
        <taxon>Flavobacteriaceae</taxon>
        <taxon>Flavobacterium</taxon>
    </lineage>
</organism>
<name>A0A0Q0S4N8_9FLAO</name>
<evidence type="ECO:0000313" key="1">
    <source>
        <dbReference type="EMBL" id="KQB40467.1"/>
    </source>
</evidence>
<accession>A0A0Q0S4N8</accession>
<protein>
    <submittedName>
        <fullName evidence="1">Uncharacterized protein</fullName>
    </submittedName>
</protein>
<dbReference type="AlphaFoldDB" id="A0A0Q0S4N8"/>
<dbReference type="EMBL" id="JRLF01000010">
    <property type="protein sequence ID" value="KQB40467.1"/>
    <property type="molecule type" value="Genomic_DNA"/>
</dbReference>
<comment type="caution">
    <text evidence="1">The sequence shown here is derived from an EMBL/GenBank/DDBJ whole genome shotgun (WGS) entry which is preliminary data.</text>
</comment>
<reference evidence="1 2" key="1">
    <citation type="submission" date="2014-09" db="EMBL/GenBank/DDBJ databases">
        <title>Genome sequence of Flavobacterium aquidurense RC62.</title>
        <authorList>
            <person name="Kim J.F."/>
            <person name="Kwak M.-J."/>
        </authorList>
    </citation>
    <scope>NUCLEOTIDE SEQUENCE [LARGE SCALE GENOMIC DNA]</scope>
    <source>
        <strain evidence="1 2">RC62</strain>
    </source>
</reference>